<dbReference type="InterPro" id="IPR051820">
    <property type="entry name" value="FAD-binding_MO"/>
</dbReference>
<organism evidence="8 9">
    <name type="scientific">Paraperlucidibaca baekdonensis</name>
    <dbReference type="NCBI Taxonomy" id="748120"/>
    <lineage>
        <taxon>Bacteria</taxon>
        <taxon>Pseudomonadati</taxon>
        <taxon>Pseudomonadota</taxon>
        <taxon>Gammaproteobacteria</taxon>
        <taxon>Moraxellales</taxon>
        <taxon>Moraxellaceae</taxon>
        <taxon>Paraperlucidibaca</taxon>
    </lineage>
</organism>
<keyword evidence="9" id="KW-1185">Reference proteome</keyword>
<dbReference type="FunFam" id="3.50.50.60:FF:000228">
    <property type="entry name" value="FAD-containing monooxygenase EthA"/>
    <property type="match status" value="1"/>
</dbReference>
<dbReference type="GO" id="GO:0050660">
    <property type="term" value="F:flavin adenine dinucleotide binding"/>
    <property type="evidence" value="ECO:0007669"/>
    <property type="project" value="InterPro"/>
</dbReference>
<evidence type="ECO:0000256" key="4">
    <source>
        <dbReference type="ARBA" id="ARBA00022827"/>
    </source>
</evidence>
<comment type="cofactor">
    <cofactor evidence="1">
        <name>FAD</name>
        <dbReference type="ChEBI" id="CHEBI:57692"/>
    </cofactor>
</comment>
<dbReference type="AlphaFoldDB" id="A0A3E0H6L7"/>
<keyword evidence="6" id="KW-0560">Oxidoreductase</keyword>
<name>A0A3E0H6L7_9GAMM</name>
<dbReference type="OrthoDB" id="312624at2"/>
<dbReference type="PANTHER" id="PTHR43872:SF1">
    <property type="entry name" value="MONOOXYGENASE, PUTATIVE (AFU_ORTHOLOGUE AFUA_8G02570)-RELATED"/>
    <property type="match status" value="1"/>
</dbReference>
<dbReference type="Gene3D" id="3.50.50.60">
    <property type="entry name" value="FAD/NAD(P)-binding domain"/>
    <property type="match status" value="3"/>
</dbReference>
<evidence type="ECO:0000256" key="5">
    <source>
        <dbReference type="ARBA" id="ARBA00022857"/>
    </source>
</evidence>
<gene>
    <name evidence="8" type="ORF">DFR26_1321</name>
</gene>
<dbReference type="PROSITE" id="PS51257">
    <property type="entry name" value="PROKAR_LIPOPROTEIN"/>
    <property type="match status" value="1"/>
</dbReference>
<evidence type="ECO:0000313" key="8">
    <source>
        <dbReference type="EMBL" id="REH39140.1"/>
    </source>
</evidence>
<dbReference type="Pfam" id="PF00743">
    <property type="entry name" value="FMO-like"/>
    <property type="match status" value="1"/>
</dbReference>
<dbReference type="PRINTS" id="PR00469">
    <property type="entry name" value="PNDRDTASEII"/>
</dbReference>
<comment type="caution">
    <text evidence="8">The sequence shown here is derived from an EMBL/GenBank/DDBJ whole genome shotgun (WGS) entry which is preliminary data.</text>
</comment>
<accession>A0A3E0H6L7</accession>
<keyword evidence="7" id="KW-0503">Monooxygenase</keyword>
<dbReference type="GO" id="GO:0004499">
    <property type="term" value="F:N,N-dimethylaniline monooxygenase activity"/>
    <property type="evidence" value="ECO:0007669"/>
    <property type="project" value="InterPro"/>
</dbReference>
<dbReference type="FunFam" id="3.50.50.60:FF:000384">
    <property type="entry name" value="FAD-containing monooxygenase MymA"/>
    <property type="match status" value="1"/>
</dbReference>
<dbReference type="RefSeq" id="WP_116208136.1">
    <property type="nucleotide sequence ID" value="NZ_QUNR01000002.1"/>
</dbReference>
<sequence>MQTTTKPLDVLIIGAGLSGIGTACHLAREFPNKTIALIERRKTLGGTWDLFRYPGIRSDSDMASFGYGFKPWLASKVLADGPAIREYVIETAKEFKLYEKIHFGLQTQTANWSSTDKLWTLVTRDEASGEEQTFTARFLISCTGYFNHDQGYQPEFVDEACFKGQIIHPQQWPEHLDYRNKRVVVIGSGATAVTLVPAMAEKVRHITMLQRSPSYVFALPNKDKISDVLAKFLPDSWVFNLARSRNIAIQRALYLSCRRWPNAMRKFLLGQVQKQIGQHIDMRHFTPQYMPWDERLCVVPDGDLFDALRSGKASIETDVIDRFCENGILLKSGKTLEADIIISATGLQLQMLGGMTISVDDQPRHLNEQMVYKGLLIENIPNLAWVFGYTNAPWTLKADLAGRYLCRLFKHLDAEGKSVALPKGSPGMALDTGIVDSLQSGYVQRAKDIMPRQGRSAPWQVTMHYGKDKHMLLKEALTDSALQLF</sequence>
<reference evidence="8 9" key="1">
    <citation type="submission" date="2018-08" db="EMBL/GenBank/DDBJ databases">
        <title>Genomic Encyclopedia of Type Strains, Phase IV (KMG-IV): sequencing the most valuable type-strain genomes for metagenomic binning, comparative biology and taxonomic classification.</title>
        <authorList>
            <person name="Goeker M."/>
        </authorList>
    </citation>
    <scope>NUCLEOTIDE SEQUENCE [LARGE SCALE GENOMIC DNA]</scope>
    <source>
        <strain evidence="8 9">DSM 26022</strain>
    </source>
</reference>
<dbReference type="GO" id="GO:0050661">
    <property type="term" value="F:NADP binding"/>
    <property type="evidence" value="ECO:0007669"/>
    <property type="project" value="InterPro"/>
</dbReference>
<dbReference type="Pfam" id="PF13450">
    <property type="entry name" value="NAD_binding_8"/>
    <property type="match status" value="1"/>
</dbReference>
<keyword evidence="5" id="KW-0521">NADP</keyword>
<dbReference type="InterPro" id="IPR020946">
    <property type="entry name" value="Flavin_mOase-like"/>
</dbReference>
<evidence type="ECO:0000313" key="9">
    <source>
        <dbReference type="Proteomes" id="UP000256774"/>
    </source>
</evidence>
<evidence type="ECO:0000256" key="3">
    <source>
        <dbReference type="ARBA" id="ARBA00022630"/>
    </source>
</evidence>
<evidence type="ECO:0000256" key="7">
    <source>
        <dbReference type="ARBA" id="ARBA00023033"/>
    </source>
</evidence>
<evidence type="ECO:0000256" key="6">
    <source>
        <dbReference type="ARBA" id="ARBA00023002"/>
    </source>
</evidence>
<dbReference type="PANTHER" id="PTHR43872">
    <property type="entry name" value="MONOOXYGENASE, PUTATIVE (AFU_ORTHOLOGUE AFUA_8G02570)-RELATED"/>
    <property type="match status" value="1"/>
</dbReference>
<dbReference type="Proteomes" id="UP000256774">
    <property type="component" value="Unassembled WGS sequence"/>
</dbReference>
<dbReference type="SUPFAM" id="SSF51905">
    <property type="entry name" value="FAD/NAD(P)-binding domain"/>
    <property type="match status" value="1"/>
</dbReference>
<keyword evidence="3" id="KW-0285">Flavoprotein</keyword>
<dbReference type="InterPro" id="IPR036188">
    <property type="entry name" value="FAD/NAD-bd_sf"/>
</dbReference>
<dbReference type="EMBL" id="QUNR01000002">
    <property type="protein sequence ID" value="REH39140.1"/>
    <property type="molecule type" value="Genomic_DNA"/>
</dbReference>
<evidence type="ECO:0000256" key="1">
    <source>
        <dbReference type="ARBA" id="ARBA00001974"/>
    </source>
</evidence>
<keyword evidence="4" id="KW-0274">FAD</keyword>
<protein>
    <submittedName>
        <fullName evidence="8">Cation diffusion facilitator CzcD-associated flavoprotein CzcO</fullName>
    </submittedName>
</protein>
<proteinExistence type="inferred from homology"/>
<comment type="similarity">
    <text evidence="2">Belongs to the FAD-binding monooxygenase family.</text>
</comment>
<evidence type="ECO:0000256" key="2">
    <source>
        <dbReference type="ARBA" id="ARBA00010139"/>
    </source>
</evidence>